<dbReference type="InterPro" id="IPR032675">
    <property type="entry name" value="LRR_dom_sf"/>
</dbReference>
<keyword evidence="1" id="KW-0732">Signal</keyword>
<evidence type="ECO:0000313" key="2">
    <source>
        <dbReference type="EMBL" id="CAC5389672.1"/>
    </source>
</evidence>
<sequence>MLRHLFGIIVGINLILAVTCQSRSFFDMNCPQNKAANLRKCEIFVDSRIDFIDFGKWTSELESTVKVSLDVTCSKKGVFSLPWPMKARGLIKLNVKGCVLEGFFPESLTPTNLKDELQELSLDTCVIVSNLKRVIYLFNTPLTKEIDCGQQTLQRSVWRNISYMSTNNMEDVTIDQFLKVFSSFEHFLNRPKQIRYRCKYSNLKYIDESISSTRSKYSFLLMTAYADFPKLHTFRWIDNGYRSIPQELIDWRKYFPQLKLLDLSYNNVTKFDFLGAPSSETASKSEPLVVDLSQNSVAEIPINMPDYLTGSVPIIVDLTGNPLRCDCNFLRYKSYVMNALKRYEKYEKLSRITCNSAIKHRKIQLVNYRNNNC</sequence>
<feature type="chain" id="PRO_5026670853" description="LRRCT domain-containing protein" evidence="1">
    <location>
        <begin position="18"/>
        <end position="373"/>
    </location>
</feature>
<keyword evidence="3" id="KW-1185">Reference proteome</keyword>
<dbReference type="OrthoDB" id="6066926at2759"/>
<protein>
    <recommendedName>
        <fullName evidence="4">LRRCT domain-containing protein</fullName>
    </recommendedName>
</protein>
<gene>
    <name evidence="2" type="ORF">MCOR_24818</name>
</gene>
<name>A0A6J8C1H8_MYTCO</name>
<dbReference type="EMBL" id="CACVKT020004357">
    <property type="protein sequence ID" value="CAC5389672.1"/>
    <property type="molecule type" value="Genomic_DNA"/>
</dbReference>
<dbReference type="Proteomes" id="UP000507470">
    <property type="component" value="Unassembled WGS sequence"/>
</dbReference>
<dbReference type="SUPFAM" id="SSF52058">
    <property type="entry name" value="L domain-like"/>
    <property type="match status" value="1"/>
</dbReference>
<organism evidence="2 3">
    <name type="scientific">Mytilus coruscus</name>
    <name type="common">Sea mussel</name>
    <dbReference type="NCBI Taxonomy" id="42192"/>
    <lineage>
        <taxon>Eukaryota</taxon>
        <taxon>Metazoa</taxon>
        <taxon>Spiralia</taxon>
        <taxon>Lophotrochozoa</taxon>
        <taxon>Mollusca</taxon>
        <taxon>Bivalvia</taxon>
        <taxon>Autobranchia</taxon>
        <taxon>Pteriomorphia</taxon>
        <taxon>Mytilida</taxon>
        <taxon>Mytiloidea</taxon>
        <taxon>Mytilidae</taxon>
        <taxon>Mytilinae</taxon>
        <taxon>Mytilus</taxon>
    </lineage>
</organism>
<reference evidence="2 3" key="1">
    <citation type="submission" date="2020-06" db="EMBL/GenBank/DDBJ databases">
        <authorList>
            <person name="Li R."/>
            <person name="Bekaert M."/>
        </authorList>
    </citation>
    <scope>NUCLEOTIDE SEQUENCE [LARGE SCALE GENOMIC DNA]</scope>
    <source>
        <strain evidence="3">wild</strain>
    </source>
</reference>
<accession>A0A6J8C1H8</accession>
<dbReference type="Gene3D" id="3.80.10.10">
    <property type="entry name" value="Ribonuclease Inhibitor"/>
    <property type="match status" value="1"/>
</dbReference>
<evidence type="ECO:0008006" key="4">
    <source>
        <dbReference type="Google" id="ProtNLM"/>
    </source>
</evidence>
<dbReference type="AlphaFoldDB" id="A0A6J8C1H8"/>
<evidence type="ECO:0000313" key="3">
    <source>
        <dbReference type="Proteomes" id="UP000507470"/>
    </source>
</evidence>
<feature type="signal peptide" evidence="1">
    <location>
        <begin position="1"/>
        <end position="17"/>
    </location>
</feature>
<proteinExistence type="predicted"/>
<evidence type="ECO:0000256" key="1">
    <source>
        <dbReference type="SAM" id="SignalP"/>
    </source>
</evidence>